<evidence type="ECO:0000313" key="5">
    <source>
        <dbReference type="Proteomes" id="UP000638188"/>
    </source>
</evidence>
<evidence type="ECO:0000259" key="3">
    <source>
        <dbReference type="PROSITE" id="PS50887"/>
    </source>
</evidence>
<feature type="domain" description="GGDEF" evidence="3">
    <location>
        <begin position="179"/>
        <end position="309"/>
    </location>
</feature>
<dbReference type="SMART" id="SM00267">
    <property type="entry name" value="GGDEF"/>
    <property type="match status" value="1"/>
</dbReference>
<organism evidence="4 5">
    <name type="scientific">Halopseudomonas salina</name>
    <dbReference type="NCBI Taxonomy" id="1323744"/>
    <lineage>
        <taxon>Bacteria</taxon>
        <taxon>Pseudomonadati</taxon>
        <taxon>Pseudomonadota</taxon>
        <taxon>Gammaproteobacteria</taxon>
        <taxon>Pseudomonadales</taxon>
        <taxon>Pseudomonadaceae</taxon>
        <taxon>Halopseudomonas</taxon>
    </lineage>
</organism>
<reference evidence="5" key="1">
    <citation type="journal article" date="2019" name="Int. J. Syst. Evol. Microbiol.">
        <title>The Global Catalogue of Microorganisms (GCM) 10K type strain sequencing project: providing services to taxonomists for standard genome sequencing and annotation.</title>
        <authorList>
            <consortium name="The Broad Institute Genomics Platform"/>
            <consortium name="The Broad Institute Genome Sequencing Center for Infectious Disease"/>
            <person name="Wu L."/>
            <person name="Ma J."/>
        </authorList>
    </citation>
    <scope>NUCLEOTIDE SEQUENCE [LARGE SCALE GENOMIC DNA]</scope>
    <source>
        <strain evidence="5">CGMCC 1.12482</strain>
    </source>
</reference>
<dbReference type="EMBL" id="BMFF01000001">
    <property type="protein sequence ID" value="GGC88237.1"/>
    <property type="molecule type" value="Genomic_DNA"/>
</dbReference>
<dbReference type="PROSITE" id="PS50887">
    <property type="entry name" value="GGDEF"/>
    <property type="match status" value="1"/>
</dbReference>
<dbReference type="PANTHER" id="PTHR45138:SF9">
    <property type="entry name" value="DIGUANYLATE CYCLASE DGCM-RELATED"/>
    <property type="match status" value="1"/>
</dbReference>
<protein>
    <recommendedName>
        <fullName evidence="1">diguanylate cyclase</fullName>
        <ecNumber evidence="1">2.7.7.65</ecNumber>
    </recommendedName>
</protein>
<dbReference type="InterPro" id="IPR000160">
    <property type="entry name" value="GGDEF_dom"/>
</dbReference>
<accession>A0ABQ1P099</accession>
<dbReference type="CDD" id="cd01949">
    <property type="entry name" value="GGDEF"/>
    <property type="match status" value="1"/>
</dbReference>
<evidence type="ECO:0000256" key="1">
    <source>
        <dbReference type="ARBA" id="ARBA00012528"/>
    </source>
</evidence>
<sequence>MTLTQGNTIDFDSARLKLSENASTVAVLPAQTNLISLAAVQDKLTQSLQTSLELDRILELFFQELRAYLGLDCLDYRLEGRNLHHRIGQPSLHRCSYRMTHEGSFLGEIQFGRKKRFTEAHLKTLETLLGNLLYPLRNALLYREAVYCAHNDSLTGVGNRLAMDRALDREVRLSIRNRSTLSLLVLDIDYFKQINDQYGHACGDDALKAVVNCIRNCLRGADDIFRMGGEEFVILLGDTAANEARMVAERIRCAIEEMQFQTDGISIPITASLGVATRRPDEGIREILDRCDKLMYCAKRAGRNRIAAQ</sequence>
<dbReference type="InterPro" id="IPR050469">
    <property type="entry name" value="Diguanylate_Cyclase"/>
</dbReference>
<dbReference type="PANTHER" id="PTHR45138">
    <property type="entry name" value="REGULATORY COMPONENTS OF SENSORY TRANSDUCTION SYSTEM"/>
    <property type="match status" value="1"/>
</dbReference>
<dbReference type="NCBIfam" id="TIGR00254">
    <property type="entry name" value="GGDEF"/>
    <property type="match status" value="1"/>
</dbReference>
<dbReference type="InterPro" id="IPR029787">
    <property type="entry name" value="Nucleotide_cyclase"/>
</dbReference>
<evidence type="ECO:0000256" key="2">
    <source>
        <dbReference type="ARBA" id="ARBA00034247"/>
    </source>
</evidence>
<dbReference type="Pfam" id="PF00990">
    <property type="entry name" value="GGDEF"/>
    <property type="match status" value="1"/>
</dbReference>
<gene>
    <name evidence="4" type="ORF">GCM10007418_04970</name>
</gene>
<dbReference type="Gene3D" id="3.30.70.270">
    <property type="match status" value="1"/>
</dbReference>
<evidence type="ECO:0000313" key="4">
    <source>
        <dbReference type="EMBL" id="GGC88237.1"/>
    </source>
</evidence>
<comment type="caution">
    <text evidence="4">The sequence shown here is derived from an EMBL/GenBank/DDBJ whole genome shotgun (WGS) entry which is preliminary data.</text>
</comment>
<proteinExistence type="predicted"/>
<keyword evidence="5" id="KW-1185">Reference proteome</keyword>
<dbReference type="RefSeq" id="WP_150277402.1">
    <property type="nucleotide sequence ID" value="NZ_BMFF01000001.1"/>
</dbReference>
<dbReference type="InterPro" id="IPR043128">
    <property type="entry name" value="Rev_trsase/Diguanyl_cyclase"/>
</dbReference>
<dbReference type="EC" id="2.7.7.65" evidence="1"/>
<dbReference type="Proteomes" id="UP000638188">
    <property type="component" value="Unassembled WGS sequence"/>
</dbReference>
<name>A0ABQ1P099_9GAMM</name>
<dbReference type="SUPFAM" id="SSF55073">
    <property type="entry name" value="Nucleotide cyclase"/>
    <property type="match status" value="1"/>
</dbReference>
<comment type="catalytic activity">
    <reaction evidence="2">
        <text>2 GTP = 3',3'-c-di-GMP + 2 diphosphate</text>
        <dbReference type="Rhea" id="RHEA:24898"/>
        <dbReference type="ChEBI" id="CHEBI:33019"/>
        <dbReference type="ChEBI" id="CHEBI:37565"/>
        <dbReference type="ChEBI" id="CHEBI:58805"/>
        <dbReference type="EC" id="2.7.7.65"/>
    </reaction>
</comment>